<dbReference type="Proteomes" id="UP000000768">
    <property type="component" value="Chromosome 1"/>
</dbReference>
<gene>
    <name evidence="1" type="ORF">SORBI_3001G261250</name>
</gene>
<reference evidence="2" key="2">
    <citation type="journal article" date="2018" name="Plant J.">
        <title>The Sorghum bicolor reference genome: improved assembly, gene annotations, a transcriptome atlas, and signatures of genome organization.</title>
        <authorList>
            <person name="McCormick R.F."/>
            <person name="Truong S.K."/>
            <person name="Sreedasyam A."/>
            <person name="Jenkins J."/>
            <person name="Shu S."/>
            <person name="Sims D."/>
            <person name="Kennedy M."/>
            <person name="Amirebrahimi M."/>
            <person name="Weers B.D."/>
            <person name="McKinley B."/>
            <person name="Mattison A."/>
            <person name="Morishige D.T."/>
            <person name="Grimwood J."/>
            <person name="Schmutz J."/>
            <person name="Mullet J.E."/>
        </authorList>
    </citation>
    <scope>NUCLEOTIDE SEQUENCE [LARGE SCALE GENOMIC DNA]</scope>
    <source>
        <strain evidence="2">cv. BTx623</strain>
    </source>
</reference>
<proteinExistence type="predicted"/>
<sequence length="195" mass="21470">MVPPAGPTLKTWRSGPTIRSHINDVAMRSHQRHGGEHMALGRGGGGQALFHTNRPSARALPIVSSWKAVRRHRRRLRCAHASASAPVCPCALHNRRPMLELAADPTVVGLMRRREERSSHALPNLSLTQDVLKVATSKKGSDGHGSYILFQGAHSSTLWCRWSDGQLPRSSLTITLMHVKQENIASLVILGDYFL</sequence>
<dbReference type="EMBL" id="CM000760">
    <property type="protein sequence ID" value="OQU91868.1"/>
    <property type="molecule type" value="Genomic_DNA"/>
</dbReference>
<protein>
    <submittedName>
        <fullName evidence="1">Uncharacterized protein</fullName>
    </submittedName>
</protein>
<organism evidence="1 2">
    <name type="scientific">Sorghum bicolor</name>
    <name type="common">Sorghum</name>
    <name type="synonym">Sorghum vulgare</name>
    <dbReference type="NCBI Taxonomy" id="4558"/>
    <lineage>
        <taxon>Eukaryota</taxon>
        <taxon>Viridiplantae</taxon>
        <taxon>Streptophyta</taxon>
        <taxon>Embryophyta</taxon>
        <taxon>Tracheophyta</taxon>
        <taxon>Spermatophyta</taxon>
        <taxon>Magnoliopsida</taxon>
        <taxon>Liliopsida</taxon>
        <taxon>Poales</taxon>
        <taxon>Poaceae</taxon>
        <taxon>PACMAD clade</taxon>
        <taxon>Panicoideae</taxon>
        <taxon>Andropogonodae</taxon>
        <taxon>Andropogoneae</taxon>
        <taxon>Sorghinae</taxon>
        <taxon>Sorghum</taxon>
    </lineage>
</organism>
<name>A0A1Z5S7G6_SORBI</name>
<dbReference type="InParanoid" id="A0A1Z5S7G6"/>
<dbReference type="Gramene" id="OQU91868">
    <property type="protein sequence ID" value="OQU91868"/>
    <property type="gene ID" value="SORBI_3001G261250"/>
</dbReference>
<evidence type="ECO:0000313" key="2">
    <source>
        <dbReference type="Proteomes" id="UP000000768"/>
    </source>
</evidence>
<keyword evidence="2" id="KW-1185">Reference proteome</keyword>
<dbReference type="ExpressionAtlas" id="A0A1Z5S7G6">
    <property type="expression patterns" value="baseline"/>
</dbReference>
<accession>A0A1Z5S7G6</accession>
<evidence type="ECO:0000313" key="1">
    <source>
        <dbReference type="EMBL" id="OQU91868.1"/>
    </source>
</evidence>
<dbReference type="AlphaFoldDB" id="A0A1Z5S7G6"/>
<reference evidence="1 2" key="1">
    <citation type="journal article" date="2009" name="Nature">
        <title>The Sorghum bicolor genome and the diversification of grasses.</title>
        <authorList>
            <person name="Paterson A.H."/>
            <person name="Bowers J.E."/>
            <person name="Bruggmann R."/>
            <person name="Dubchak I."/>
            <person name="Grimwood J."/>
            <person name="Gundlach H."/>
            <person name="Haberer G."/>
            <person name="Hellsten U."/>
            <person name="Mitros T."/>
            <person name="Poliakov A."/>
            <person name="Schmutz J."/>
            <person name="Spannagl M."/>
            <person name="Tang H."/>
            <person name="Wang X."/>
            <person name="Wicker T."/>
            <person name="Bharti A.K."/>
            <person name="Chapman J."/>
            <person name="Feltus F.A."/>
            <person name="Gowik U."/>
            <person name="Grigoriev I.V."/>
            <person name="Lyons E."/>
            <person name="Maher C.A."/>
            <person name="Martis M."/>
            <person name="Narechania A."/>
            <person name="Otillar R.P."/>
            <person name="Penning B.W."/>
            <person name="Salamov A.A."/>
            <person name="Wang Y."/>
            <person name="Zhang L."/>
            <person name="Carpita N.C."/>
            <person name="Freeling M."/>
            <person name="Gingle A.R."/>
            <person name="Hash C.T."/>
            <person name="Keller B."/>
            <person name="Klein P."/>
            <person name="Kresovich S."/>
            <person name="McCann M.C."/>
            <person name="Ming R."/>
            <person name="Peterson D.G."/>
            <person name="Mehboob-ur-Rahman"/>
            <person name="Ware D."/>
            <person name="Westhoff P."/>
            <person name="Mayer K.F."/>
            <person name="Messing J."/>
            <person name="Rokhsar D.S."/>
        </authorList>
    </citation>
    <scope>NUCLEOTIDE SEQUENCE [LARGE SCALE GENOMIC DNA]</scope>
    <source>
        <strain evidence="2">cv. BTx623</strain>
    </source>
</reference>